<name>A0A809RV82_9PROT</name>
<proteinExistence type="inferred from homology"/>
<evidence type="ECO:0000256" key="6">
    <source>
        <dbReference type="ARBA" id="ARBA00023274"/>
    </source>
</evidence>
<dbReference type="InterPro" id="IPR002583">
    <property type="entry name" value="Ribosomal_bS20"/>
</dbReference>
<dbReference type="Proteomes" id="UP000662914">
    <property type="component" value="Chromosome"/>
</dbReference>
<comment type="function">
    <text evidence="1 8">Binds directly to 16S ribosomal RNA.</text>
</comment>
<evidence type="ECO:0000256" key="7">
    <source>
        <dbReference type="ARBA" id="ARBA00035136"/>
    </source>
</evidence>
<feature type="compositionally biased region" description="Basic residues" evidence="9">
    <location>
        <begin position="7"/>
        <end position="20"/>
    </location>
</feature>
<dbReference type="InterPro" id="IPR036510">
    <property type="entry name" value="Ribosomal_bS20_sf"/>
</dbReference>
<keyword evidence="4 8" id="KW-0694">RNA-binding</keyword>
<dbReference type="SUPFAM" id="SSF46992">
    <property type="entry name" value="Ribosomal protein S20"/>
    <property type="match status" value="1"/>
</dbReference>
<dbReference type="EMBL" id="AP021857">
    <property type="protein sequence ID" value="BBO20317.1"/>
    <property type="molecule type" value="Genomic_DNA"/>
</dbReference>
<evidence type="ECO:0000313" key="11">
    <source>
        <dbReference type="Proteomes" id="UP000662914"/>
    </source>
</evidence>
<evidence type="ECO:0000256" key="4">
    <source>
        <dbReference type="ARBA" id="ARBA00022884"/>
    </source>
</evidence>
<comment type="similarity">
    <text evidence="2 8">Belongs to the bacterial ribosomal protein bS20 family.</text>
</comment>
<keyword evidence="3 8" id="KW-0699">rRNA-binding</keyword>
<feature type="region of interest" description="Disordered" evidence="9">
    <location>
        <begin position="1"/>
        <end position="22"/>
    </location>
</feature>
<evidence type="ECO:0000256" key="9">
    <source>
        <dbReference type="SAM" id="MobiDB-lite"/>
    </source>
</evidence>
<dbReference type="KEGG" id="ddz:DSYM_10160"/>
<accession>A0A809RV82</accession>
<dbReference type="NCBIfam" id="TIGR00029">
    <property type="entry name" value="S20"/>
    <property type="match status" value="1"/>
</dbReference>
<evidence type="ECO:0000256" key="1">
    <source>
        <dbReference type="ARBA" id="ARBA00003134"/>
    </source>
</evidence>
<keyword evidence="5 8" id="KW-0689">Ribosomal protein</keyword>
<dbReference type="GO" id="GO:0005829">
    <property type="term" value="C:cytosol"/>
    <property type="evidence" value="ECO:0007669"/>
    <property type="project" value="TreeGrafter"/>
</dbReference>
<evidence type="ECO:0000256" key="5">
    <source>
        <dbReference type="ARBA" id="ARBA00022980"/>
    </source>
</evidence>
<dbReference type="GO" id="GO:0015935">
    <property type="term" value="C:small ribosomal subunit"/>
    <property type="evidence" value="ECO:0007669"/>
    <property type="project" value="TreeGrafter"/>
</dbReference>
<evidence type="ECO:0000256" key="2">
    <source>
        <dbReference type="ARBA" id="ARBA00007634"/>
    </source>
</evidence>
<protein>
    <recommendedName>
        <fullName evidence="7 8">Small ribosomal subunit protein bS20</fullName>
    </recommendedName>
</protein>
<dbReference type="AlphaFoldDB" id="A0A809RV82"/>
<dbReference type="FunFam" id="1.20.58.110:FF:000001">
    <property type="entry name" value="30S ribosomal protein S20"/>
    <property type="match status" value="1"/>
</dbReference>
<reference evidence="10" key="1">
    <citation type="journal article" name="DNA Res.">
        <title>The physiological potential of anammox bacteria as revealed by their core genome structure.</title>
        <authorList>
            <person name="Okubo T."/>
            <person name="Toyoda A."/>
            <person name="Fukuhara K."/>
            <person name="Uchiyama I."/>
            <person name="Harigaya Y."/>
            <person name="Kuroiwa M."/>
            <person name="Suzuki T."/>
            <person name="Murakami Y."/>
            <person name="Suwa Y."/>
            <person name="Takami H."/>
        </authorList>
    </citation>
    <scope>NUCLEOTIDE SEQUENCE</scope>
    <source>
        <strain evidence="10">317325-3</strain>
    </source>
</reference>
<evidence type="ECO:0000313" key="10">
    <source>
        <dbReference type="EMBL" id="BBO20317.1"/>
    </source>
</evidence>
<dbReference type="Pfam" id="PF01649">
    <property type="entry name" value="Ribosomal_S20p"/>
    <property type="match status" value="1"/>
</dbReference>
<evidence type="ECO:0000256" key="3">
    <source>
        <dbReference type="ARBA" id="ARBA00022730"/>
    </source>
</evidence>
<sequence>MANSAQARKRARQAIKRRARNFSQRSELRTAIKSVRKAIAGGDKAAAQKVLNESMGTIDSIADKKIIHKNKAARHKSRLSAAIKAL</sequence>
<keyword evidence="6 8" id="KW-0687">Ribonucleoprotein</keyword>
<dbReference type="GO" id="GO:0003735">
    <property type="term" value="F:structural constituent of ribosome"/>
    <property type="evidence" value="ECO:0007669"/>
    <property type="project" value="InterPro"/>
</dbReference>
<dbReference type="Gene3D" id="1.20.58.110">
    <property type="entry name" value="Ribosomal protein S20"/>
    <property type="match status" value="1"/>
</dbReference>
<organism evidence="10 11">
    <name type="scientific">Candidatus Desulfobacillus denitrificans</name>
    <dbReference type="NCBI Taxonomy" id="2608985"/>
    <lineage>
        <taxon>Bacteria</taxon>
        <taxon>Pseudomonadati</taxon>
        <taxon>Pseudomonadota</taxon>
        <taxon>Betaproteobacteria</taxon>
        <taxon>Candidatus Desulfobacillus</taxon>
    </lineage>
</organism>
<gene>
    <name evidence="8" type="primary">rpsT</name>
    <name evidence="10" type="ORF">DSYM_10160</name>
</gene>
<dbReference type="PANTHER" id="PTHR33398:SF1">
    <property type="entry name" value="SMALL RIBOSOMAL SUBUNIT PROTEIN BS20C"/>
    <property type="match status" value="1"/>
</dbReference>
<evidence type="ECO:0000256" key="8">
    <source>
        <dbReference type="HAMAP-Rule" id="MF_00500"/>
    </source>
</evidence>
<dbReference type="GO" id="GO:0070181">
    <property type="term" value="F:small ribosomal subunit rRNA binding"/>
    <property type="evidence" value="ECO:0007669"/>
    <property type="project" value="TreeGrafter"/>
</dbReference>
<dbReference type="GO" id="GO:0006412">
    <property type="term" value="P:translation"/>
    <property type="evidence" value="ECO:0007669"/>
    <property type="project" value="UniProtKB-UniRule"/>
</dbReference>
<dbReference type="PANTHER" id="PTHR33398">
    <property type="entry name" value="30S RIBOSOMAL PROTEIN S20"/>
    <property type="match status" value="1"/>
</dbReference>
<dbReference type="HAMAP" id="MF_00500">
    <property type="entry name" value="Ribosomal_bS20"/>
    <property type="match status" value="1"/>
</dbReference>